<dbReference type="Pfam" id="PF01794">
    <property type="entry name" value="Ferric_reduct"/>
    <property type="match status" value="1"/>
</dbReference>
<gene>
    <name evidence="13" type="ORF">B296_00054106</name>
</gene>
<feature type="transmembrane region" description="Helical" evidence="11">
    <location>
        <begin position="293"/>
        <end position="312"/>
    </location>
</feature>
<keyword evidence="4" id="KW-0285">Flavoprotein</keyword>
<keyword evidence="3" id="KW-0575">Peroxidase</keyword>
<feature type="transmembrane region" description="Helical" evidence="11">
    <location>
        <begin position="473"/>
        <end position="495"/>
    </location>
</feature>
<dbReference type="Gene3D" id="1.10.238.10">
    <property type="entry name" value="EF-hand"/>
    <property type="match status" value="1"/>
</dbReference>
<dbReference type="CDD" id="cd00051">
    <property type="entry name" value="EFh"/>
    <property type="match status" value="1"/>
</dbReference>
<name>A0A426X994_ENSVE</name>
<feature type="domain" description="EF-hand" evidence="12">
    <location>
        <begin position="191"/>
        <end position="226"/>
    </location>
</feature>
<feature type="transmembrane region" description="Helical" evidence="11">
    <location>
        <begin position="426"/>
        <end position="453"/>
    </location>
</feature>
<dbReference type="AlphaFoldDB" id="A0A426X994"/>
<dbReference type="InterPro" id="IPR011992">
    <property type="entry name" value="EF-hand-dom_pair"/>
</dbReference>
<dbReference type="InterPro" id="IPR002048">
    <property type="entry name" value="EF_hand_dom"/>
</dbReference>
<sequence length="513" mass="57944">HEHMDIRLDDRPMHELESIAVVHADQILPAAANAPPPRASWPSGSLARNLLSQPSKIMTGVQGFASRVGGDKNHPGKTTAASGAKGLRFLDKKAGGWKAVEKRFDQFAVDSRLHKESFGRCIGESLLIFCRYTFFSLVTWVVGSLSQGMGESLEFAGELFVALARRGNIAPEHGITKDELKEFWQHMTDQNFDSRLQIFFDMCDKNGDGKLSENEVKEVPICLNHSTNPPSPCSQIRQLETLIRGMVSSQVTERTLKRSQGHARRMIPKRYRYPVNRFVGKATDFILDNWKRIWVFSLWLTLNAVLTAWKFYQYERRAAFEVMGYCVCVAKAAAETLKLNMALILIPVCRNTLTRLRSTRLSSVFPFDDNINFHKAIALGITIGTLVHTLAHLTCDFPRLITCPKSKFMRLLGPNFDYKQPTYPSLLASVPGVTGILMIIIMAFSFTLATHSFRRSVVKLPPPLHHLAGFNAFWYAHHLLAVVYVLLIVHSYFLFLTKEWYKKTVGHVALYSA</sequence>
<evidence type="ECO:0000259" key="12">
    <source>
        <dbReference type="PROSITE" id="PS50222"/>
    </source>
</evidence>
<dbReference type="GO" id="GO:0005886">
    <property type="term" value="C:plasma membrane"/>
    <property type="evidence" value="ECO:0007669"/>
    <property type="project" value="TreeGrafter"/>
</dbReference>
<keyword evidence="9" id="KW-0560">Oxidoreductase</keyword>
<evidence type="ECO:0000256" key="5">
    <source>
        <dbReference type="ARBA" id="ARBA00022692"/>
    </source>
</evidence>
<evidence type="ECO:0000313" key="13">
    <source>
        <dbReference type="EMBL" id="RRT36044.1"/>
    </source>
</evidence>
<evidence type="ECO:0000256" key="6">
    <source>
        <dbReference type="ARBA" id="ARBA00022827"/>
    </source>
</evidence>
<evidence type="ECO:0000256" key="2">
    <source>
        <dbReference type="ARBA" id="ARBA00007975"/>
    </source>
</evidence>
<dbReference type="PROSITE" id="PS50222">
    <property type="entry name" value="EF_HAND_2"/>
    <property type="match status" value="1"/>
</dbReference>
<evidence type="ECO:0000256" key="9">
    <source>
        <dbReference type="ARBA" id="ARBA00023002"/>
    </source>
</evidence>
<keyword evidence="5 11" id="KW-0812">Transmembrane</keyword>
<evidence type="ECO:0000256" key="7">
    <source>
        <dbReference type="ARBA" id="ARBA00022837"/>
    </source>
</evidence>
<dbReference type="GO" id="GO:0016174">
    <property type="term" value="F:NAD(P)H oxidase H2O2-forming activity"/>
    <property type="evidence" value="ECO:0007669"/>
    <property type="project" value="TreeGrafter"/>
</dbReference>
<dbReference type="InterPro" id="IPR013623">
    <property type="entry name" value="NADPH_Ox"/>
</dbReference>
<dbReference type="PANTHER" id="PTHR11972:SF54">
    <property type="entry name" value="RESPIRATORY BURST OXIDASE HOMOLOG PROTEIN J-RELATED"/>
    <property type="match status" value="1"/>
</dbReference>
<dbReference type="InterPro" id="IPR050369">
    <property type="entry name" value="RBOH/FRE"/>
</dbReference>
<evidence type="ECO:0000256" key="4">
    <source>
        <dbReference type="ARBA" id="ARBA00022630"/>
    </source>
</evidence>
<dbReference type="SUPFAM" id="SSF47473">
    <property type="entry name" value="EF-hand"/>
    <property type="match status" value="1"/>
</dbReference>
<evidence type="ECO:0000256" key="1">
    <source>
        <dbReference type="ARBA" id="ARBA00004141"/>
    </source>
</evidence>
<evidence type="ECO:0000256" key="11">
    <source>
        <dbReference type="SAM" id="Phobius"/>
    </source>
</evidence>
<keyword evidence="6" id="KW-0274">FAD</keyword>
<proteinExistence type="inferred from homology"/>
<dbReference type="PANTHER" id="PTHR11972">
    <property type="entry name" value="NADPH OXIDASE"/>
    <property type="match status" value="1"/>
</dbReference>
<organism evidence="13 14">
    <name type="scientific">Ensete ventricosum</name>
    <name type="common">Abyssinian banana</name>
    <name type="synonym">Musa ensete</name>
    <dbReference type="NCBI Taxonomy" id="4639"/>
    <lineage>
        <taxon>Eukaryota</taxon>
        <taxon>Viridiplantae</taxon>
        <taxon>Streptophyta</taxon>
        <taxon>Embryophyta</taxon>
        <taxon>Tracheophyta</taxon>
        <taxon>Spermatophyta</taxon>
        <taxon>Magnoliopsida</taxon>
        <taxon>Liliopsida</taxon>
        <taxon>Zingiberales</taxon>
        <taxon>Musaceae</taxon>
        <taxon>Ensete</taxon>
    </lineage>
</organism>
<comment type="subcellular location">
    <subcellularLocation>
        <location evidence="1">Membrane</location>
        <topology evidence="1">Multi-pass membrane protein</topology>
    </subcellularLocation>
</comment>
<comment type="caution">
    <text evidence="13">The sequence shown here is derived from an EMBL/GenBank/DDBJ whole genome shotgun (WGS) entry which is preliminary data.</text>
</comment>
<accession>A0A426X994</accession>
<dbReference type="Pfam" id="PF08414">
    <property type="entry name" value="NADPH_Ox"/>
    <property type="match status" value="2"/>
</dbReference>
<evidence type="ECO:0000256" key="8">
    <source>
        <dbReference type="ARBA" id="ARBA00022989"/>
    </source>
</evidence>
<dbReference type="GO" id="GO:0004601">
    <property type="term" value="F:peroxidase activity"/>
    <property type="evidence" value="ECO:0007669"/>
    <property type="project" value="UniProtKB-KW"/>
</dbReference>
<dbReference type="InterPro" id="IPR013130">
    <property type="entry name" value="Fe3_Rdtase_TM_dom"/>
</dbReference>
<reference evidence="13 14" key="1">
    <citation type="journal article" date="2014" name="Agronomy (Basel)">
        <title>A Draft Genome Sequence for Ensete ventricosum, the Drought-Tolerant Tree Against Hunger.</title>
        <authorList>
            <person name="Harrison J."/>
            <person name="Moore K.A."/>
            <person name="Paszkiewicz K."/>
            <person name="Jones T."/>
            <person name="Grant M."/>
            <person name="Ambacheew D."/>
            <person name="Muzemil S."/>
            <person name="Studholme D.J."/>
        </authorList>
    </citation>
    <scope>NUCLEOTIDE SEQUENCE [LARGE SCALE GENOMIC DNA]</scope>
</reference>
<evidence type="ECO:0000256" key="3">
    <source>
        <dbReference type="ARBA" id="ARBA00022559"/>
    </source>
</evidence>
<feature type="non-terminal residue" evidence="13">
    <location>
        <position position="1"/>
    </location>
</feature>
<dbReference type="Proteomes" id="UP000287651">
    <property type="component" value="Unassembled WGS sequence"/>
</dbReference>
<keyword evidence="10 11" id="KW-0472">Membrane</keyword>
<evidence type="ECO:0000256" key="10">
    <source>
        <dbReference type="ARBA" id="ARBA00023136"/>
    </source>
</evidence>
<protein>
    <recommendedName>
        <fullName evidence="12">EF-hand domain-containing protein</fullName>
    </recommendedName>
</protein>
<dbReference type="PROSITE" id="PS00018">
    <property type="entry name" value="EF_HAND_1"/>
    <property type="match status" value="1"/>
</dbReference>
<dbReference type="PRINTS" id="PR00466">
    <property type="entry name" value="GP91PHOX"/>
</dbReference>
<dbReference type="EMBL" id="AMZH03024144">
    <property type="protein sequence ID" value="RRT36044.1"/>
    <property type="molecule type" value="Genomic_DNA"/>
</dbReference>
<keyword evidence="7" id="KW-0106">Calcium</keyword>
<dbReference type="InterPro" id="IPR000778">
    <property type="entry name" value="Cyt_b245_heavy_chain"/>
</dbReference>
<dbReference type="InterPro" id="IPR018247">
    <property type="entry name" value="EF_Hand_1_Ca_BS"/>
</dbReference>
<dbReference type="GO" id="GO:0005509">
    <property type="term" value="F:calcium ion binding"/>
    <property type="evidence" value="ECO:0007669"/>
    <property type="project" value="InterPro"/>
</dbReference>
<evidence type="ECO:0000313" key="14">
    <source>
        <dbReference type="Proteomes" id="UP000287651"/>
    </source>
</evidence>
<comment type="similarity">
    <text evidence="2">Belongs to the RBOH (TC 5.B.1.3) family.</text>
</comment>
<keyword evidence="8 11" id="KW-1133">Transmembrane helix</keyword>